<organism evidence="1 2">
    <name type="scientific">Neonectria punicea</name>
    <dbReference type="NCBI Taxonomy" id="979145"/>
    <lineage>
        <taxon>Eukaryota</taxon>
        <taxon>Fungi</taxon>
        <taxon>Dikarya</taxon>
        <taxon>Ascomycota</taxon>
        <taxon>Pezizomycotina</taxon>
        <taxon>Sordariomycetes</taxon>
        <taxon>Hypocreomycetidae</taxon>
        <taxon>Hypocreales</taxon>
        <taxon>Nectriaceae</taxon>
        <taxon>Neonectria</taxon>
    </lineage>
</organism>
<reference evidence="1 2" key="1">
    <citation type="journal article" date="2025" name="Microbiol. Resour. Announc.">
        <title>Draft genome sequences for Neonectria magnoliae and Neonectria punicea, canker pathogens of Liriodendron tulipifera and Acer saccharum in West Virginia.</title>
        <authorList>
            <person name="Petronek H.M."/>
            <person name="Kasson M.T."/>
            <person name="Metheny A.M."/>
            <person name="Stauder C.M."/>
            <person name="Lovett B."/>
            <person name="Lynch S.C."/>
            <person name="Garnas J.R."/>
            <person name="Kasson L.R."/>
            <person name="Stajich J.E."/>
        </authorList>
    </citation>
    <scope>NUCLEOTIDE SEQUENCE [LARGE SCALE GENOMIC DNA]</scope>
    <source>
        <strain evidence="1 2">NRRL 64653</strain>
    </source>
</reference>
<dbReference type="EMBL" id="JAZAVJ010000266">
    <property type="protein sequence ID" value="KAK7403054.1"/>
    <property type="molecule type" value="Genomic_DNA"/>
</dbReference>
<accession>A0ABR1GMT2</accession>
<dbReference type="Proteomes" id="UP001498476">
    <property type="component" value="Unassembled WGS sequence"/>
</dbReference>
<sequence>MRVPLQLPTPPARNHSYQVYDAQLSRGRIEMIGFDPSVTTKTPEEIIEEWHEFADLCLNRPTREEYIATRCYAKGMYSYSQSLTTLTKDRVVLTPNTLPDDIRGAFFGWQPYGENIAELVAADGYKSLESFAVADPESWTTMSTAISIYDFARSAFRDPPTGSVLLVVNPECTTHEVRQEDRIVIDREKRALERATIVMTDLHRECGTTPPFWGRSQYDGTCFKHTNTFVQSMESVYSKPTVALVRSLPHIEGLAEMIDELEPFKDITNRPFAQTVVNGLFMLLVGIYNRRKSTEVLHFMNTPMLDCRMVAIILRSCPKVTMLGIYDCPMIGFGDIICLLDLIHEINQAREARGCPKIDKFDFFPQFKFGTPYSTSTSSTYGITWSGTNGEVAQRGIFRIVLEANLKAREMGIKLLFDEGKAFRKYLSQLPLLPLAVESFLDGIHRYCQATETDQALSTGSNCFDVREAMYDVLKAVRLGMENIRHDWPDWYGHHMGKYMVFCSSCGYEMPEEFFIMLVRPNLPHRRVCAGCMLRKTMETEDEHQKLEAFDALTTLFDDWKENDFNLDAPLPPAAEGLFKLRTTDNVRPDPPPMYINAAGILYQPQFEHAFVRDNKYSRDSLQSLPSLSRLLELDFEVRREAVMARAVSSDINRLATQLLTAFYPKRTGKLPALGDIRADGGNPNHMDERQAAQPGPLYFGFENAKVVFERVEKLGF</sequence>
<evidence type="ECO:0000313" key="1">
    <source>
        <dbReference type="EMBL" id="KAK7403054.1"/>
    </source>
</evidence>
<comment type="caution">
    <text evidence="1">The sequence shown here is derived from an EMBL/GenBank/DDBJ whole genome shotgun (WGS) entry which is preliminary data.</text>
</comment>
<gene>
    <name evidence="1" type="ORF">QQX98_011211</name>
</gene>
<evidence type="ECO:0000313" key="2">
    <source>
        <dbReference type="Proteomes" id="UP001498476"/>
    </source>
</evidence>
<protein>
    <submittedName>
        <fullName evidence="1">Uncharacterized protein</fullName>
    </submittedName>
</protein>
<keyword evidence="2" id="KW-1185">Reference proteome</keyword>
<proteinExistence type="predicted"/>
<name>A0ABR1GMT2_9HYPO</name>